<accession>A0AAJ0BWM5</accession>
<dbReference type="SUPFAM" id="SSF56112">
    <property type="entry name" value="Protein kinase-like (PK-like)"/>
    <property type="match status" value="1"/>
</dbReference>
<dbReference type="Pfam" id="PF14479">
    <property type="entry name" value="HeLo"/>
    <property type="match status" value="1"/>
</dbReference>
<protein>
    <recommendedName>
        <fullName evidence="1">Protein kinase domain-containing protein</fullName>
    </recommendedName>
</protein>
<dbReference type="AlphaFoldDB" id="A0AAJ0BWM5"/>
<evidence type="ECO:0000259" key="1">
    <source>
        <dbReference type="PROSITE" id="PS50011"/>
    </source>
</evidence>
<dbReference type="InterPro" id="IPR029498">
    <property type="entry name" value="HeLo_dom"/>
</dbReference>
<dbReference type="GO" id="GO:0005524">
    <property type="term" value="F:ATP binding"/>
    <property type="evidence" value="ECO:0007669"/>
    <property type="project" value="InterPro"/>
</dbReference>
<sequence length="598" mass="67420">MEIAGLVIGVAGLVGTVTACIDLGEKISDALRASDDIDSFIRKVNWERLRFILWCGKSGLWELATQPQARADSIVRPFHLENPIPPGDLEERLRDIVKQNINGMHKYLSDIQEFLKSYNAWGPPRERNVLRKRKNISALAYADQVRRQPSQEIRKTGVWDATKWGLAGYEESQRLLGELKSCIDILNELLGLFSTQQASSAARILESLVTTTPIPMATASLEGSSQNGHAAHPDLVSLYQISERGREVSELTAAEEGTSVQPASVPLGSEYSLQIQSKDFDLPFRKDQTPPERELTTYRGQHVIVEWRYFSSKLSAADRDLLHHRIDLLAHQLRQSSSVPGFRVPRCLGFFYASNASRYGLVFQASIDHKPRTLWDILVDDRGKPRTRILDTRLRVAHQLVTAVFRFFQVGWLHKNMRSSSVLFLTPDPAPLDLPEAYLCGFGFARKETPTAVTELNPSRWHGVQNSRSWRLYCHPERYRALMVEGTGDAPAPALSHMRYDAYGLGIILLEIALWCPVAKICKKEEPVEKFQDGVAESTEALVQGTMGLGYARIVRRLLESDFGEEAMHEDGVEDDRLSFVAAFEKTIVSEMESLFRR</sequence>
<dbReference type="Gene3D" id="1.10.510.10">
    <property type="entry name" value="Transferase(Phosphotransferase) domain 1"/>
    <property type="match status" value="1"/>
</dbReference>
<dbReference type="PROSITE" id="PS50011">
    <property type="entry name" value="PROTEIN_KINASE_DOM"/>
    <property type="match status" value="1"/>
</dbReference>
<dbReference type="InterPro" id="IPR000719">
    <property type="entry name" value="Prot_kinase_dom"/>
</dbReference>
<dbReference type="RefSeq" id="XP_060282046.1">
    <property type="nucleotide sequence ID" value="XM_060421955.1"/>
</dbReference>
<dbReference type="GO" id="GO:0004672">
    <property type="term" value="F:protein kinase activity"/>
    <property type="evidence" value="ECO:0007669"/>
    <property type="project" value="InterPro"/>
</dbReference>
<dbReference type="GeneID" id="85305142"/>
<comment type="caution">
    <text evidence="2">The sequence shown here is derived from an EMBL/GenBank/DDBJ whole genome shotgun (WGS) entry which is preliminary data.</text>
</comment>
<evidence type="ECO:0000313" key="3">
    <source>
        <dbReference type="Proteomes" id="UP001244011"/>
    </source>
</evidence>
<reference evidence="2" key="1">
    <citation type="submission" date="2023-06" db="EMBL/GenBank/DDBJ databases">
        <title>Genome-scale phylogeny and comparative genomics of the fungal order Sordariales.</title>
        <authorList>
            <consortium name="Lawrence Berkeley National Laboratory"/>
            <person name="Hensen N."/>
            <person name="Bonometti L."/>
            <person name="Westerberg I."/>
            <person name="Brannstrom I.O."/>
            <person name="Guillou S."/>
            <person name="Cros-Aarteil S."/>
            <person name="Calhoun S."/>
            <person name="Haridas S."/>
            <person name="Kuo A."/>
            <person name="Mondo S."/>
            <person name="Pangilinan J."/>
            <person name="Riley R."/>
            <person name="Labutti K."/>
            <person name="Andreopoulos B."/>
            <person name="Lipzen A."/>
            <person name="Chen C."/>
            <person name="Yanf M."/>
            <person name="Daum C."/>
            <person name="Ng V."/>
            <person name="Clum A."/>
            <person name="Steindorff A."/>
            <person name="Ohm R."/>
            <person name="Martin F."/>
            <person name="Silar P."/>
            <person name="Natvig D."/>
            <person name="Lalanne C."/>
            <person name="Gautier V."/>
            <person name="Ament-Velasquez S.L."/>
            <person name="Kruys A."/>
            <person name="Hutchinson M.I."/>
            <person name="Powell A.J."/>
            <person name="Barry K."/>
            <person name="Miller A.N."/>
            <person name="Grigoriev I.V."/>
            <person name="Debuchy R."/>
            <person name="Gladieux P."/>
            <person name="Thoren M.H."/>
            <person name="Johannesson H."/>
        </authorList>
    </citation>
    <scope>NUCLEOTIDE SEQUENCE</scope>
    <source>
        <strain evidence="2">8032-3</strain>
    </source>
</reference>
<dbReference type="EMBL" id="MU839013">
    <property type="protein sequence ID" value="KAK1765833.1"/>
    <property type="molecule type" value="Genomic_DNA"/>
</dbReference>
<organism evidence="2 3">
    <name type="scientific">Phialemonium atrogriseum</name>
    <dbReference type="NCBI Taxonomy" id="1093897"/>
    <lineage>
        <taxon>Eukaryota</taxon>
        <taxon>Fungi</taxon>
        <taxon>Dikarya</taxon>
        <taxon>Ascomycota</taxon>
        <taxon>Pezizomycotina</taxon>
        <taxon>Sordariomycetes</taxon>
        <taxon>Sordariomycetidae</taxon>
        <taxon>Cephalothecales</taxon>
        <taxon>Cephalothecaceae</taxon>
        <taxon>Phialemonium</taxon>
    </lineage>
</organism>
<dbReference type="Proteomes" id="UP001244011">
    <property type="component" value="Unassembled WGS sequence"/>
</dbReference>
<feature type="domain" description="Protein kinase" evidence="1">
    <location>
        <begin position="269"/>
        <end position="598"/>
    </location>
</feature>
<evidence type="ECO:0000313" key="2">
    <source>
        <dbReference type="EMBL" id="KAK1765833.1"/>
    </source>
</evidence>
<dbReference type="PANTHER" id="PTHR37542:SF3">
    <property type="entry name" value="PRION-INHIBITION AND PROPAGATION HELO DOMAIN-CONTAINING PROTEIN"/>
    <property type="match status" value="1"/>
</dbReference>
<dbReference type="Gene3D" id="1.20.120.1020">
    <property type="entry name" value="Prion-inhibition and propagation, HeLo domain"/>
    <property type="match status" value="1"/>
</dbReference>
<dbReference type="InterPro" id="IPR038305">
    <property type="entry name" value="HeLo_sf"/>
</dbReference>
<name>A0AAJ0BWM5_9PEZI</name>
<keyword evidence="3" id="KW-1185">Reference proteome</keyword>
<dbReference type="InterPro" id="IPR011009">
    <property type="entry name" value="Kinase-like_dom_sf"/>
</dbReference>
<proteinExistence type="predicted"/>
<dbReference type="PANTHER" id="PTHR37542">
    <property type="entry name" value="HELO DOMAIN-CONTAINING PROTEIN-RELATED"/>
    <property type="match status" value="1"/>
</dbReference>
<gene>
    <name evidence="2" type="ORF">QBC33DRAFT_117786</name>
</gene>